<dbReference type="EMBL" id="KN835479">
    <property type="protein sequence ID" value="KIK37032.1"/>
    <property type="molecule type" value="Genomic_DNA"/>
</dbReference>
<reference evidence="1 2" key="1">
    <citation type="submission" date="2014-04" db="EMBL/GenBank/DDBJ databases">
        <authorList>
            <consortium name="DOE Joint Genome Institute"/>
            <person name="Kuo A."/>
            <person name="Ruytinx J."/>
            <person name="Rineau F."/>
            <person name="Colpaert J."/>
            <person name="Kohler A."/>
            <person name="Nagy L.G."/>
            <person name="Floudas D."/>
            <person name="Copeland A."/>
            <person name="Barry K.W."/>
            <person name="Cichocki N."/>
            <person name="Veneault-Fourrey C."/>
            <person name="LaButti K."/>
            <person name="Lindquist E.A."/>
            <person name="Lipzen A."/>
            <person name="Lundell T."/>
            <person name="Morin E."/>
            <person name="Murat C."/>
            <person name="Sun H."/>
            <person name="Tunlid A."/>
            <person name="Henrissat B."/>
            <person name="Grigoriev I.V."/>
            <person name="Hibbett D.S."/>
            <person name="Martin F."/>
            <person name="Nordberg H.P."/>
            <person name="Cantor M.N."/>
            <person name="Hua S.X."/>
        </authorList>
    </citation>
    <scope>NUCLEOTIDE SEQUENCE [LARGE SCALE GENOMIC DNA]</scope>
    <source>
        <strain evidence="1 2">UH-Slu-Lm8-n1</strain>
    </source>
</reference>
<keyword evidence="2" id="KW-1185">Reference proteome</keyword>
<evidence type="ECO:0000313" key="1">
    <source>
        <dbReference type="EMBL" id="KIK37032.1"/>
    </source>
</evidence>
<sequence length="132" mass="14803">MNVDRIALLESSFYYIRSMGERHRLVQLLCSVQFALWGATAYPFDQPIVVLGHLWCHLASVRLHVWVDSSIVFSAYRDCLVAILRLTTASASYGWVSSFKISISINRPPEVSLPSLLIYTSAVTLQLGTGLR</sequence>
<dbReference type="HOGENOM" id="CLU_1918471_0_0_1"/>
<dbReference type="Proteomes" id="UP000054485">
    <property type="component" value="Unassembled WGS sequence"/>
</dbReference>
<dbReference type="AlphaFoldDB" id="A0A0D0AS32"/>
<name>A0A0D0AS32_9AGAM</name>
<proteinExistence type="predicted"/>
<reference evidence="2" key="2">
    <citation type="submission" date="2015-01" db="EMBL/GenBank/DDBJ databases">
        <title>Evolutionary Origins and Diversification of the Mycorrhizal Mutualists.</title>
        <authorList>
            <consortium name="DOE Joint Genome Institute"/>
            <consortium name="Mycorrhizal Genomics Consortium"/>
            <person name="Kohler A."/>
            <person name="Kuo A."/>
            <person name="Nagy L.G."/>
            <person name="Floudas D."/>
            <person name="Copeland A."/>
            <person name="Barry K.W."/>
            <person name="Cichocki N."/>
            <person name="Veneault-Fourrey C."/>
            <person name="LaButti K."/>
            <person name="Lindquist E.A."/>
            <person name="Lipzen A."/>
            <person name="Lundell T."/>
            <person name="Morin E."/>
            <person name="Murat C."/>
            <person name="Riley R."/>
            <person name="Ohm R."/>
            <person name="Sun H."/>
            <person name="Tunlid A."/>
            <person name="Henrissat B."/>
            <person name="Grigoriev I.V."/>
            <person name="Hibbett D.S."/>
            <person name="Martin F."/>
        </authorList>
    </citation>
    <scope>NUCLEOTIDE SEQUENCE [LARGE SCALE GENOMIC DNA]</scope>
    <source>
        <strain evidence="2">UH-Slu-Lm8-n1</strain>
    </source>
</reference>
<gene>
    <name evidence="1" type="ORF">CY34DRAFT_479418</name>
</gene>
<evidence type="ECO:0000313" key="2">
    <source>
        <dbReference type="Proteomes" id="UP000054485"/>
    </source>
</evidence>
<protein>
    <submittedName>
        <fullName evidence="1">Uncharacterized protein</fullName>
    </submittedName>
</protein>
<dbReference type="InParanoid" id="A0A0D0AS32"/>
<organism evidence="1 2">
    <name type="scientific">Suillus luteus UH-Slu-Lm8-n1</name>
    <dbReference type="NCBI Taxonomy" id="930992"/>
    <lineage>
        <taxon>Eukaryota</taxon>
        <taxon>Fungi</taxon>
        <taxon>Dikarya</taxon>
        <taxon>Basidiomycota</taxon>
        <taxon>Agaricomycotina</taxon>
        <taxon>Agaricomycetes</taxon>
        <taxon>Agaricomycetidae</taxon>
        <taxon>Boletales</taxon>
        <taxon>Suillineae</taxon>
        <taxon>Suillaceae</taxon>
        <taxon>Suillus</taxon>
    </lineage>
</organism>
<accession>A0A0D0AS32</accession>